<dbReference type="InterPro" id="IPR001967">
    <property type="entry name" value="Peptidase_S11_N"/>
</dbReference>
<dbReference type="Proteomes" id="UP000430222">
    <property type="component" value="Unassembled WGS sequence"/>
</dbReference>
<evidence type="ECO:0000256" key="9">
    <source>
        <dbReference type="ARBA" id="ARBA00022960"/>
    </source>
</evidence>
<keyword evidence="8" id="KW-0378">Hydrolase</keyword>
<evidence type="ECO:0000256" key="15">
    <source>
        <dbReference type="RuleBase" id="RU004016"/>
    </source>
</evidence>
<dbReference type="EMBL" id="VUNL01000006">
    <property type="protein sequence ID" value="MSV24913.1"/>
    <property type="molecule type" value="Genomic_DNA"/>
</dbReference>
<evidence type="ECO:0000256" key="12">
    <source>
        <dbReference type="ARBA" id="ARBA00034000"/>
    </source>
</evidence>
<keyword evidence="11" id="KW-0961">Cell wall biogenesis/degradation</keyword>
<proteinExistence type="inferred from homology"/>
<keyword evidence="7" id="KW-0732">Signal</keyword>
<organism evidence="18 19">
    <name type="scientific">Selenomonas montiformis</name>
    <dbReference type="NCBI Taxonomy" id="2652285"/>
    <lineage>
        <taxon>Bacteria</taxon>
        <taxon>Bacillati</taxon>
        <taxon>Bacillota</taxon>
        <taxon>Negativicutes</taxon>
        <taxon>Selenomonadales</taxon>
        <taxon>Selenomonadaceae</taxon>
        <taxon>Selenomonas</taxon>
    </lineage>
</organism>
<comment type="pathway">
    <text evidence="2">Cell wall biogenesis; peptidoglycan biosynthesis.</text>
</comment>
<dbReference type="GO" id="GO:0071555">
    <property type="term" value="P:cell wall organization"/>
    <property type="evidence" value="ECO:0007669"/>
    <property type="project" value="UniProtKB-KW"/>
</dbReference>
<dbReference type="AlphaFoldDB" id="A0A6I2URU6"/>
<dbReference type="Gene3D" id="2.60.410.10">
    <property type="entry name" value="D-Ala-D-Ala carboxypeptidase, C-terminal domain"/>
    <property type="match status" value="1"/>
</dbReference>
<reference evidence="18 19" key="1">
    <citation type="submission" date="2019-08" db="EMBL/GenBank/DDBJ databases">
        <title>In-depth cultivation of the pig gut microbiome towards novel bacterial diversity and tailored functional studies.</title>
        <authorList>
            <person name="Wylensek D."/>
            <person name="Hitch T.C.A."/>
            <person name="Clavel T."/>
        </authorList>
    </citation>
    <scope>NUCLEOTIDE SEQUENCE [LARGE SCALE GENOMIC DNA]</scope>
    <source>
        <strain evidence="19">WCA-380-WT-3B3</strain>
    </source>
</reference>
<feature type="active site" description="Acyl-ester intermediate" evidence="13">
    <location>
        <position position="69"/>
    </location>
</feature>
<keyword evidence="6" id="KW-0645">Protease</keyword>
<accession>A0A6I2URU6</accession>
<keyword evidence="10" id="KW-0573">Peptidoglycan synthesis</keyword>
<dbReference type="Pfam" id="PF00768">
    <property type="entry name" value="Peptidase_S11"/>
    <property type="match status" value="1"/>
</dbReference>
<dbReference type="InterPro" id="IPR018044">
    <property type="entry name" value="Peptidase_S11"/>
</dbReference>
<dbReference type="SUPFAM" id="SSF69189">
    <property type="entry name" value="Penicillin-binding protein associated domain"/>
    <property type="match status" value="1"/>
</dbReference>
<evidence type="ECO:0000256" key="8">
    <source>
        <dbReference type="ARBA" id="ARBA00022801"/>
    </source>
</evidence>
<protein>
    <recommendedName>
        <fullName evidence="4">serine-type D-Ala-D-Ala carboxypeptidase</fullName>
        <ecNumber evidence="4">3.4.16.4</ecNumber>
    </recommendedName>
</protein>
<dbReference type="Gene3D" id="3.40.710.10">
    <property type="entry name" value="DD-peptidase/beta-lactamase superfamily"/>
    <property type="match status" value="1"/>
</dbReference>
<feature type="binding site" evidence="14">
    <location>
        <position position="232"/>
    </location>
    <ligand>
        <name>substrate</name>
    </ligand>
</feature>
<feature type="active site" description="Proton acceptor" evidence="13">
    <location>
        <position position="72"/>
    </location>
</feature>
<evidence type="ECO:0000259" key="16">
    <source>
        <dbReference type="Pfam" id="PF00768"/>
    </source>
</evidence>
<evidence type="ECO:0000256" key="14">
    <source>
        <dbReference type="PIRSR" id="PIRSR618044-2"/>
    </source>
</evidence>
<evidence type="ECO:0000256" key="13">
    <source>
        <dbReference type="PIRSR" id="PIRSR618044-1"/>
    </source>
</evidence>
<dbReference type="PANTHER" id="PTHR21581:SF6">
    <property type="entry name" value="TRAFFICKING PROTEIN PARTICLE COMPLEX SUBUNIT 12"/>
    <property type="match status" value="1"/>
</dbReference>
<dbReference type="GO" id="GO:0008360">
    <property type="term" value="P:regulation of cell shape"/>
    <property type="evidence" value="ECO:0007669"/>
    <property type="project" value="UniProtKB-KW"/>
</dbReference>
<dbReference type="InterPro" id="IPR012338">
    <property type="entry name" value="Beta-lactam/transpept-like"/>
</dbReference>
<feature type="active site" evidence="13">
    <location>
        <position position="124"/>
    </location>
</feature>
<name>A0A6I2URU6_9FIRM</name>
<dbReference type="SUPFAM" id="SSF56601">
    <property type="entry name" value="beta-lactamase/transpeptidase-like"/>
    <property type="match status" value="1"/>
</dbReference>
<comment type="caution">
    <text evidence="18">The sequence shown here is derived from an EMBL/GenBank/DDBJ whole genome shotgun (WGS) entry which is preliminary data.</text>
</comment>
<dbReference type="PANTHER" id="PTHR21581">
    <property type="entry name" value="D-ALANYL-D-ALANINE CARBOXYPEPTIDASE"/>
    <property type="match status" value="1"/>
</dbReference>
<comment type="catalytic activity">
    <reaction evidence="12">
        <text>Preferential cleavage: (Ac)2-L-Lys-D-Ala-|-D-Ala. Also transpeptidation of peptidyl-alanyl moieties that are N-acyl substituents of D-alanine.</text>
        <dbReference type="EC" id="3.4.16.4"/>
    </reaction>
</comment>
<evidence type="ECO:0000313" key="19">
    <source>
        <dbReference type="Proteomes" id="UP000430222"/>
    </source>
</evidence>
<evidence type="ECO:0000256" key="2">
    <source>
        <dbReference type="ARBA" id="ARBA00004752"/>
    </source>
</evidence>
<dbReference type="GO" id="GO:0009002">
    <property type="term" value="F:serine-type D-Ala-D-Ala carboxypeptidase activity"/>
    <property type="evidence" value="ECO:0007669"/>
    <property type="project" value="UniProtKB-EC"/>
</dbReference>
<dbReference type="PRINTS" id="PR00725">
    <property type="entry name" value="DADACBPTASE1"/>
</dbReference>
<dbReference type="GO" id="GO:0009252">
    <property type="term" value="P:peptidoglycan biosynthetic process"/>
    <property type="evidence" value="ECO:0007669"/>
    <property type="project" value="UniProtKB-UniPathway"/>
</dbReference>
<dbReference type="InterPro" id="IPR012907">
    <property type="entry name" value="Peptidase_S11_C"/>
</dbReference>
<feature type="domain" description="Peptidase S11 D-Ala-D-Ala carboxypeptidase A C-terminal" evidence="17">
    <location>
        <begin position="297"/>
        <end position="368"/>
    </location>
</feature>
<evidence type="ECO:0000256" key="3">
    <source>
        <dbReference type="ARBA" id="ARBA00007164"/>
    </source>
</evidence>
<evidence type="ECO:0000256" key="4">
    <source>
        <dbReference type="ARBA" id="ARBA00012448"/>
    </source>
</evidence>
<keyword evidence="5 18" id="KW-0121">Carboxypeptidase</keyword>
<keyword evidence="9" id="KW-0133">Cell shape</keyword>
<dbReference type="InterPro" id="IPR037167">
    <property type="entry name" value="Peptidase_S11_C_sf"/>
</dbReference>
<keyword evidence="19" id="KW-1185">Reference proteome</keyword>
<comment type="function">
    <text evidence="1">Removes C-terminal D-alanyl residues from sugar-peptide cell wall precursors.</text>
</comment>
<evidence type="ECO:0000259" key="17">
    <source>
        <dbReference type="Pfam" id="PF07943"/>
    </source>
</evidence>
<evidence type="ECO:0000256" key="11">
    <source>
        <dbReference type="ARBA" id="ARBA00023316"/>
    </source>
</evidence>
<gene>
    <name evidence="18" type="ORF">FYJ78_06900</name>
</gene>
<evidence type="ECO:0000256" key="6">
    <source>
        <dbReference type="ARBA" id="ARBA00022670"/>
    </source>
</evidence>
<evidence type="ECO:0000313" key="18">
    <source>
        <dbReference type="EMBL" id="MSV24913.1"/>
    </source>
</evidence>
<dbReference type="Pfam" id="PF07943">
    <property type="entry name" value="PBP5_C"/>
    <property type="match status" value="1"/>
</dbReference>
<dbReference type="InterPro" id="IPR015956">
    <property type="entry name" value="Peniciliin-bd_prot_C_sf"/>
</dbReference>
<sequence length="391" mass="42878">MGGILGLKRLRYVFFLVWIICLVAGRGSISYADDADEPHIAAQSAILIEASTGRVIWEKQADDRHYPASMTKIMTALLGLDIISPHTEIFISPEAAATEDCPLGIRAGDCLTAEELLTGMMMVSDNGAAVAVAEQIDGSTAEFARRMNEKAQELGMEHTHFSNPNGLTDPNHYSTARDMARLAKYAMENPSFRRMVSQRERVIRWTLPRNGHLLVLNTNKLLGSYGGTTGIKTGWTSAAGGCLAASARRNGVELIAVLMQTSGPEERFTDAEKMLSYGFSHVRMVRGMAKEKISRRVWVKGGTQASTWLHPVSDIDYPLIHGEDPGKYSLRYDIPRVMTAPIRKGEVAGRILICYEGQPVGSVDMTADSVSQGFSIASWLVQLFEGLLVRL</sequence>
<evidence type="ECO:0000256" key="10">
    <source>
        <dbReference type="ARBA" id="ARBA00022984"/>
    </source>
</evidence>
<evidence type="ECO:0000256" key="5">
    <source>
        <dbReference type="ARBA" id="ARBA00022645"/>
    </source>
</evidence>
<dbReference type="GO" id="GO:0006508">
    <property type="term" value="P:proteolysis"/>
    <property type="evidence" value="ECO:0007669"/>
    <property type="project" value="UniProtKB-KW"/>
</dbReference>
<comment type="similarity">
    <text evidence="3 15">Belongs to the peptidase S11 family.</text>
</comment>
<dbReference type="UniPathway" id="UPA00219"/>
<feature type="domain" description="Peptidase S11 D-alanyl-D-alanine carboxypeptidase A N-terminal" evidence="16">
    <location>
        <begin position="35"/>
        <end position="261"/>
    </location>
</feature>
<evidence type="ECO:0000256" key="7">
    <source>
        <dbReference type="ARBA" id="ARBA00022729"/>
    </source>
</evidence>
<evidence type="ECO:0000256" key="1">
    <source>
        <dbReference type="ARBA" id="ARBA00003217"/>
    </source>
</evidence>
<dbReference type="EC" id="3.4.16.4" evidence="4"/>